<feature type="region of interest" description="Disordered" evidence="1">
    <location>
        <begin position="1"/>
        <end position="28"/>
    </location>
</feature>
<evidence type="ECO:0008006" key="4">
    <source>
        <dbReference type="Google" id="ProtNLM"/>
    </source>
</evidence>
<gene>
    <name evidence="2" type="ORF">DUNSADRAFT_5271</name>
</gene>
<name>A0ABQ7GQJ4_DUNSA</name>
<reference evidence="2" key="1">
    <citation type="submission" date="2017-08" db="EMBL/GenBank/DDBJ databases">
        <authorList>
            <person name="Polle J.E."/>
            <person name="Barry K."/>
            <person name="Cushman J."/>
            <person name="Schmutz J."/>
            <person name="Tran D."/>
            <person name="Hathwaick L.T."/>
            <person name="Yim W.C."/>
            <person name="Jenkins J."/>
            <person name="Mckie-Krisberg Z.M."/>
            <person name="Prochnik S."/>
            <person name="Lindquist E."/>
            <person name="Dockter R.B."/>
            <person name="Adam C."/>
            <person name="Molina H."/>
            <person name="Bunkerborg J."/>
            <person name="Jin E."/>
            <person name="Buchheim M."/>
            <person name="Magnuson J."/>
        </authorList>
    </citation>
    <scope>NUCLEOTIDE SEQUENCE</scope>
    <source>
        <strain evidence="2">CCAP 19/18</strain>
    </source>
</reference>
<organism evidence="2 3">
    <name type="scientific">Dunaliella salina</name>
    <name type="common">Green alga</name>
    <name type="synonym">Protococcus salinus</name>
    <dbReference type="NCBI Taxonomy" id="3046"/>
    <lineage>
        <taxon>Eukaryota</taxon>
        <taxon>Viridiplantae</taxon>
        <taxon>Chlorophyta</taxon>
        <taxon>core chlorophytes</taxon>
        <taxon>Chlorophyceae</taxon>
        <taxon>CS clade</taxon>
        <taxon>Chlamydomonadales</taxon>
        <taxon>Dunaliellaceae</taxon>
        <taxon>Dunaliella</taxon>
    </lineage>
</organism>
<evidence type="ECO:0000313" key="2">
    <source>
        <dbReference type="EMBL" id="KAF5836879.1"/>
    </source>
</evidence>
<keyword evidence="3" id="KW-1185">Reference proteome</keyword>
<dbReference type="EMBL" id="MU069638">
    <property type="protein sequence ID" value="KAF5836879.1"/>
    <property type="molecule type" value="Genomic_DNA"/>
</dbReference>
<protein>
    <recommendedName>
        <fullName evidence="4">Encoded protein</fullName>
    </recommendedName>
</protein>
<comment type="caution">
    <text evidence="2">The sequence shown here is derived from an EMBL/GenBank/DDBJ whole genome shotgun (WGS) entry which is preliminary data.</text>
</comment>
<dbReference type="Proteomes" id="UP000815325">
    <property type="component" value="Unassembled WGS sequence"/>
</dbReference>
<accession>A0ABQ7GQJ4</accession>
<evidence type="ECO:0000313" key="3">
    <source>
        <dbReference type="Proteomes" id="UP000815325"/>
    </source>
</evidence>
<sequence length="76" mass="7961">MQALNSPSVGQRVAAHAPPKLGPASLRQHRVAHRAAPIAYASGSGEVILDIKGLRAKIVTTGQEILTGVDLTIREV</sequence>
<proteinExistence type="predicted"/>
<evidence type="ECO:0000256" key="1">
    <source>
        <dbReference type="SAM" id="MobiDB-lite"/>
    </source>
</evidence>